<evidence type="ECO:0000313" key="1">
    <source>
        <dbReference type="EMBL" id="GIY92905.1"/>
    </source>
</evidence>
<proteinExistence type="predicted"/>
<sequence length="97" mass="11632">MFRVLSYRRSAPASVTETELEHCPLEMFLYSIESFIRTLALERRHSKSRRKIIENELGVNSLRACSLYYTQYFSCLLLLQRSESTEFEKFNTNWCEY</sequence>
<name>A0AAV4XCS2_CAEEX</name>
<organism evidence="1 2">
    <name type="scientific">Caerostris extrusa</name>
    <name type="common">Bark spider</name>
    <name type="synonym">Caerostris bankana</name>
    <dbReference type="NCBI Taxonomy" id="172846"/>
    <lineage>
        <taxon>Eukaryota</taxon>
        <taxon>Metazoa</taxon>
        <taxon>Ecdysozoa</taxon>
        <taxon>Arthropoda</taxon>
        <taxon>Chelicerata</taxon>
        <taxon>Arachnida</taxon>
        <taxon>Araneae</taxon>
        <taxon>Araneomorphae</taxon>
        <taxon>Entelegynae</taxon>
        <taxon>Araneoidea</taxon>
        <taxon>Araneidae</taxon>
        <taxon>Caerostris</taxon>
    </lineage>
</organism>
<gene>
    <name evidence="1" type="ORF">CEXT_427811</name>
</gene>
<dbReference type="EMBL" id="BPLR01017600">
    <property type="protein sequence ID" value="GIY92905.1"/>
    <property type="molecule type" value="Genomic_DNA"/>
</dbReference>
<keyword evidence="2" id="KW-1185">Reference proteome</keyword>
<comment type="caution">
    <text evidence="1">The sequence shown here is derived from an EMBL/GenBank/DDBJ whole genome shotgun (WGS) entry which is preliminary data.</text>
</comment>
<protein>
    <submittedName>
        <fullName evidence="1">Uncharacterized protein</fullName>
    </submittedName>
</protein>
<evidence type="ECO:0000313" key="2">
    <source>
        <dbReference type="Proteomes" id="UP001054945"/>
    </source>
</evidence>
<dbReference type="AlphaFoldDB" id="A0AAV4XCS2"/>
<reference evidence="1 2" key="1">
    <citation type="submission" date="2021-06" db="EMBL/GenBank/DDBJ databases">
        <title>Caerostris extrusa draft genome.</title>
        <authorList>
            <person name="Kono N."/>
            <person name="Arakawa K."/>
        </authorList>
    </citation>
    <scope>NUCLEOTIDE SEQUENCE [LARGE SCALE GENOMIC DNA]</scope>
</reference>
<accession>A0AAV4XCS2</accession>
<dbReference type="Proteomes" id="UP001054945">
    <property type="component" value="Unassembled WGS sequence"/>
</dbReference>